<dbReference type="EMBL" id="JACHNH010000001">
    <property type="protein sequence ID" value="MBB4763458.1"/>
    <property type="molecule type" value="Genomic_DNA"/>
</dbReference>
<reference evidence="3 4" key="1">
    <citation type="submission" date="2020-08" db="EMBL/GenBank/DDBJ databases">
        <title>Sequencing the genomes of 1000 actinobacteria strains.</title>
        <authorList>
            <person name="Klenk H.-P."/>
        </authorList>
    </citation>
    <scope>NUCLEOTIDE SEQUENCE [LARGE SCALE GENOMIC DNA]</scope>
    <source>
        <strain evidence="3 4">DSM 43149</strain>
    </source>
</reference>
<feature type="transmembrane region" description="Helical" evidence="1">
    <location>
        <begin position="44"/>
        <end position="67"/>
    </location>
</feature>
<dbReference type="GO" id="GO:0016020">
    <property type="term" value="C:membrane"/>
    <property type="evidence" value="ECO:0007669"/>
    <property type="project" value="TreeGrafter"/>
</dbReference>
<feature type="transmembrane region" description="Helical" evidence="1">
    <location>
        <begin position="276"/>
        <end position="292"/>
    </location>
</feature>
<feature type="transmembrane region" description="Helical" evidence="1">
    <location>
        <begin position="312"/>
        <end position="334"/>
    </location>
</feature>
<dbReference type="InterPro" id="IPR050879">
    <property type="entry name" value="Acyltransferase_3"/>
</dbReference>
<feature type="transmembrane region" description="Helical" evidence="1">
    <location>
        <begin position="142"/>
        <end position="162"/>
    </location>
</feature>
<dbReference type="RefSeq" id="WP_239087259.1">
    <property type="nucleotide sequence ID" value="NZ_BOMK01000011.1"/>
</dbReference>
<dbReference type="GO" id="GO:0016747">
    <property type="term" value="F:acyltransferase activity, transferring groups other than amino-acyl groups"/>
    <property type="evidence" value="ECO:0007669"/>
    <property type="project" value="InterPro"/>
</dbReference>
<feature type="transmembrane region" description="Helical" evidence="1">
    <location>
        <begin position="88"/>
        <end position="107"/>
    </location>
</feature>
<dbReference type="PANTHER" id="PTHR23028:SF53">
    <property type="entry name" value="ACYL_TRANSF_3 DOMAIN-CONTAINING PROTEIN"/>
    <property type="match status" value="1"/>
</dbReference>
<feature type="transmembrane region" description="Helical" evidence="1">
    <location>
        <begin position="249"/>
        <end position="269"/>
    </location>
</feature>
<feature type="transmembrane region" description="Helical" evidence="1">
    <location>
        <begin position="219"/>
        <end position="237"/>
    </location>
</feature>
<evidence type="ECO:0000256" key="1">
    <source>
        <dbReference type="SAM" id="Phobius"/>
    </source>
</evidence>
<dbReference type="InterPro" id="IPR002656">
    <property type="entry name" value="Acyl_transf_3_dom"/>
</dbReference>
<dbReference type="PANTHER" id="PTHR23028">
    <property type="entry name" value="ACETYLTRANSFERASE"/>
    <property type="match status" value="1"/>
</dbReference>
<keyword evidence="1" id="KW-0472">Membrane</keyword>
<proteinExistence type="predicted"/>
<evidence type="ECO:0000313" key="4">
    <source>
        <dbReference type="Proteomes" id="UP000578112"/>
    </source>
</evidence>
<feature type="domain" description="Acyltransferase 3" evidence="2">
    <location>
        <begin position="8"/>
        <end position="331"/>
    </location>
</feature>
<accession>A0A7W7HZB5</accession>
<comment type="caution">
    <text evidence="3">The sequence shown here is derived from an EMBL/GenBank/DDBJ whole genome shotgun (WGS) entry which is preliminary data.</text>
</comment>
<dbReference type="Pfam" id="PF01757">
    <property type="entry name" value="Acyl_transf_3"/>
    <property type="match status" value="1"/>
</dbReference>
<dbReference type="Proteomes" id="UP000578112">
    <property type="component" value="Unassembled WGS sequence"/>
</dbReference>
<protein>
    <submittedName>
        <fullName evidence="3">Peptidoglycan/LPS O-acetylase OafA/YrhL</fullName>
    </submittedName>
</protein>
<evidence type="ECO:0000259" key="2">
    <source>
        <dbReference type="Pfam" id="PF01757"/>
    </source>
</evidence>
<dbReference type="AlphaFoldDB" id="A0A7W7HZB5"/>
<name>A0A7W7HZB5_9ACTN</name>
<feature type="transmembrane region" description="Helical" evidence="1">
    <location>
        <begin position="169"/>
        <end position="187"/>
    </location>
</feature>
<gene>
    <name evidence="3" type="ORF">BJ971_004014</name>
</gene>
<keyword evidence="1" id="KW-0812">Transmembrane</keyword>
<feature type="transmembrane region" description="Helical" evidence="1">
    <location>
        <begin position="12"/>
        <end position="32"/>
    </location>
</feature>
<evidence type="ECO:0000313" key="3">
    <source>
        <dbReference type="EMBL" id="MBB4763458.1"/>
    </source>
</evidence>
<organism evidence="3 4">
    <name type="scientific">Actinoplanes digitatis</name>
    <dbReference type="NCBI Taxonomy" id="1868"/>
    <lineage>
        <taxon>Bacteria</taxon>
        <taxon>Bacillati</taxon>
        <taxon>Actinomycetota</taxon>
        <taxon>Actinomycetes</taxon>
        <taxon>Micromonosporales</taxon>
        <taxon>Micromonosporaceae</taxon>
        <taxon>Actinoplanes</taxon>
    </lineage>
</organism>
<keyword evidence="1" id="KW-1133">Transmembrane helix</keyword>
<dbReference type="GO" id="GO:0009103">
    <property type="term" value="P:lipopolysaccharide biosynthetic process"/>
    <property type="evidence" value="ECO:0007669"/>
    <property type="project" value="TreeGrafter"/>
</dbReference>
<sequence length="384" mass="42255">MDSGPRLAALDGMRFLAAAAVMVFHYTMAWRIDGVSPPSDLLPAGSWVAVYGCLGVEVFFLISGFVICMSSWGRRLGDFFASRVSRLYPAYWVAVLLTALVAVAAPLRGGGIWGLVDPTPVGVAVNLTMVQEPLGVGSMDGVYWTLFVELRFYLLFLVPVMLGLTYRRVVLFCAAWMTVAVLSPVLGTTLLNALAVPEYAAYFVAGILMYLVHRFGPSPLLYAMIAFTWIVNLHAVTRRVHSLGASYPTWPGVVIITVAYGLVLAIALGRLERVRWRWLTTAGALTYPLYLLHQRIGYTVIRNVYLAFRPPVWLLLIATAALMLVLAWAVHRLVEKPLGAYLRRVLRRSLDVMRAASVPLPLSRRSAHQPENAVPQRAGSASVP</sequence>
<feature type="transmembrane region" description="Helical" evidence="1">
    <location>
        <begin position="193"/>
        <end position="212"/>
    </location>
</feature>
<keyword evidence="4" id="KW-1185">Reference proteome</keyword>